<dbReference type="Gene3D" id="1.20.1300.10">
    <property type="entry name" value="Fumarate reductase/succinate dehydrogenase, transmembrane subunit"/>
    <property type="match status" value="1"/>
</dbReference>
<dbReference type="Pfam" id="PF01127">
    <property type="entry name" value="Sdh_cyt"/>
    <property type="match status" value="1"/>
</dbReference>
<dbReference type="RefSeq" id="WP_311653744.1">
    <property type="nucleotide sequence ID" value="NZ_JAVRIB010000014.1"/>
</dbReference>
<dbReference type="CDD" id="cd03499">
    <property type="entry name" value="SQR_TypeC_SdhC"/>
    <property type="match status" value="1"/>
</dbReference>
<evidence type="ECO:0000256" key="7">
    <source>
        <dbReference type="ARBA" id="ARBA00022692"/>
    </source>
</evidence>
<name>A0ABU3C2R7_9GAMM</name>
<evidence type="ECO:0000256" key="2">
    <source>
        <dbReference type="ARBA" id="ARBA00004050"/>
    </source>
</evidence>
<comment type="similarity">
    <text evidence="4">Belongs to the cytochrome b560 family.</text>
</comment>
<keyword evidence="15" id="KW-1185">Reference proteome</keyword>
<evidence type="ECO:0000256" key="11">
    <source>
        <dbReference type="ARBA" id="ARBA00023136"/>
    </source>
</evidence>
<organism evidence="14 15">
    <name type="scientific">Spectribacter hydrogenoxidans</name>
    <dbReference type="NCBI Taxonomy" id="3075608"/>
    <lineage>
        <taxon>Bacteria</taxon>
        <taxon>Pseudomonadati</taxon>
        <taxon>Pseudomonadota</taxon>
        <taxon>Gammaproteobacteria</taxon>
        <taxon>Salinisphaerales</taxon>
        <taxon>Salinisphaeraceae</taxon>
        <taxon>Spectribacter</taxon>
    </lineage>
</organism>
<accession>A0ABU3C2R7</accession>
<dbReference type="PROSITE" id="PS01000">
    <property type="entry name" value="SDH_CYT_1"/>
    <property type="match status" value="1"/>
</dbReference>
<evidence type="ECO:0000256" key="12">
    <source>
        <dbReference type="ARBA" id="ARBA00025912"/>
    </source>
</evidence>
<dbReference type="InterPro" id="IPR018495">
    <property type="entry name" value="Succ_DH_cyt_bsu_CS"/>
</dbReference>
<keyword evidence="7 13" id="KW-0812">Transmembrane</keyword>
<evidence type="ECO:0000256" key="5">
    <source>
        <dbReference type="ARBA" id="ARBA00020076"/>
    </source>
</evidence>
<evidence type="ECO:0000256" key="1">
    <source>
        <dbReference type="ARBA" id="ARBA00001971"/>
    </source>
</evidence>
<evidence type="ECO:0000256" key="3">
    <source>
        <dbReference type="ARBA" id="ARBA00004141"/>
    </source>
</evidence>
<keyword evidence="9 13" id="KW-1133">Transmembrane helix</keyword>
<dbReference type="EMBL" id="JAVRIB010000014">
    <property type="protein sequence ID" value="MDT0635845.1"/>
    <property type="molecule type" value="Genomic_DNA"/>
</dbReference>
<reference evidence="14 15" key="1">
    <citation type="submission" date="2023-09" db="EMBL/GenBank/DDBJ databases">
        <authorList>
            <person name="Rey-Velasco X."/>
        </authorList>
    </citation>
    <scope>NUCLEOTIDE SEQUENCE [LARGE SCALE GENOMIC DNA]</scope>
    <source>
        <strain evidence="14 15">W335</strain>
    </source>
</reference>
<dbReference type="InterPro" id="IPR034804">
    <property type="entry name" value="SQR/QFR_C/D"/>
</dbReference>
<evidence type="ECO:0000256" key="13">
    <source>
        <dbReference type="SAM" id="Phobius"/>
    </source>
</evidence>
<keyword evidence="11 13" id="KW-0472">Membrane</keyword>
<feature type="transmembrane region" description="Helical" evidence="13">
    <location>
        <begin position="103"/>
        <end position="124"/>
    </location>
</feature>
<evidence type="ECO:0000313" key="14">
    <source>
        <dbReference type="EMBL" id="MDT0635845.1"/>
    </source>
</evidence>
<evidence type="ECO:0000313" key="15">
    <source>
        <dbReference type="Proteomes" id="UP001251857"/>
    </source>
</evidence>
<dbReference type="PANTHER" id="PTHR10978:SF5">
    <property type="entry name" value="SUCCINATE DEHYDROGENASE CYTOCHROME B560 SUBUNIT, MITOCHONDRIAL"/>
    <property type="match status" value="1"/>
</dbReference>
<gene>
    <name evidence="14" type="primary">sdhC</name>
    <name evidence="14" type="ORF">RM532_12895</name>
</gene>
<evidence type="ECO:0000256" key="6">
    <source>
        <dbReference type="ARBA" id="ARBA00022617"/>
    </source>
</evidence>
<dbReference type="InterPro" id="IPR014314">
    <property type="entry name" value="Succ_DH_cytb556"/>
</dbReference>
<keyword evidence="6" id="KW-0349">Heme</keyword>
<protein>
    <recommendedName>
        <fullName evidence="5">Succinate dehydrogenase cytochrome b556 subunit</fullName>
    </recommendedName>
</protein>
<sequence>MANASQRPLSPHLQIYRPQLTSILSISHRLTGVALAAGTAVLALWLIAAAAGADSFALINNHLAAWYGQVLMVFWSFALFYHLCNGIRHLAWDAGWGLDIRTAYMTGYATVAAAVLLTAGAWLLA</sequence>
<evidence type="ECO:0000256" key="10">
    <source>
        <dbReference type="ARBA" id="ARBA00023004"/>
    </source>
</evidence>
<evidence type="ECO:0000256" key="4">
    <source>
        <dbReference type="ARBA" id="ARBA00007244"/>
    </source>
</evidence>
<keyword evidence="10" id="KW-0408">Iron</keyword>
<dbReference type="PANTHER" id="PTHR10978">
    <property type="entry name" value="SUCCINATE DEHYDROGENASE CYTOCHROME B560 SUBUNIT"/>
    <property type="match status" value="1"/>
</dbReference>
<feature type="transmembrane region" description="Helical" evidence="13">
    <location>
        <begin position="30"/>
        <end position="51"/>
    </location>
</feature>
<dbReference type="PROSITE" id="PS01001">
    <property type="entry name" value="SDH_CYT_2"/>
    <property type="match status" value="1"/>
</dbReference>
<comment type="subunit">
    <text evidence="12">Part of an enzyme complex containing four subunits: a flavoprotein, an iron-sulfur protein, plus two membrane-anchoring proteins, SdhC and SdhD. The complex can form homotrimers.</text>
</comment>
<comment type="function">
    <text evidence="2">Membrane-anchoring subunit of succinate dehydrogenase (SDH).</text>
</comment>
<evidence type="ECO:0000256" key="8">
    <source>
        <dbReference type="ARBA" id="ARBA00022723"/>
    </source>
</evidence>
<feature type="transmembrane region" description="Helical" evidence="13">
    <location>
        <begin position="63"/>
        <end position="83"/>
    </location>
</feature>
<evidence type="ECO:0000256" key="9">
    <source>
        <dbReference type="ARBA" id="ARBA00022989"/>
    </source>
</evidence>
<dbReference type="PIRSF" id="PIRSF000178">
    <property type="entry name" value="SDH_cyt_b560"/>
    <property type="match status" value="1"/>
</dbReference>
<comment type="subcellular location">
    <subcellularLocation>
        <location evidence="3">Membrane</location>
        <topology evidence="3">Multi-pass membrane protein</topology>
    </subcellularLocation>
</comment>
<dbReference type="Proteomes" id="UP001251857">
    <property type="component" value="Unassembled WGS sequence"/>
</dbReference>
<proteinExistence type="inferred from homology"/>
<dbReference type="NCBIfam" id="TIGR02970">
    <property type="entry name" value="succ_dehyd_cytB"/>
    <property type="match status" value="1"/>
</dbReference>
<comment type="caution">
    <text evidence="14">The sequence shown here is derived from an EMBL/GenBank/DDBJ whole genome shotgun (WGS) entry which is preliminary data.</text>
</comment>
<dbReference type="SUPFAM" id="SSF81343">
    <property type="entry name" value="Fumarate reductase respiratory complex transmembrane subunits"/>
    <property type="match status" value="1"/>
</dbReference>
<dbReference type="InterPro" id="IPR000701">
    <property type="entry name" value="SuccDH_FuR_B_TM-su"/>
</dbReference>
<keyword evidence="8" id="KW-0479">Metal-binding</keyword>
<comment type="cofactor">
    <cofactor evidence="1">
        <name>heme</name>
        <dbReference type="ChEBI" id="CHEBI:30413"/>
    </cofactor>
</comment>